<organism evidence="2 3">
    <name type="scientific">Dentipellis fragilis</name>
    <dbReference type="NCBI Taxonomy" id="205917"/>
    <lineage>
        <taxon>Eukaryota</taxon>
        <taxon>Fungi</taxon>
        <taxon>Dikarya</taxon>
        <taxon>Basidiomycota</taxon>
        <taxon>Agaricomycotina</taxon>
        <taxon>Agaricomycetes</taxon>
        <taxon>Russulales</taxon>
        <taxon>Hericiaceae</taxon>
        <taxon>Dentipellis</taxon>
    </lineage>
</organism>
<proteinExistence type="predicted"/>
<dbReference type="EMBL" id="SEOQ01000684">
    <property type="protein sequence ID" value="TFY58403.1"/>
    <property type="molecule type" value="Genomic_DNA"/>
</dbReference>
<reference evidence="2 3" key="1">
    <citation type="submission" date="2019-02" db="EMBL/GenBank/DDBJ databases">
        <title>Genome sequencing of the rare red list fungi Dentipellis fragilis.</title>
        <authorList>
            <person name="Buettner E."/>
            <person name="Kellner H."/>
        </authorList>
    </citation>
    <scope>NUCLEOTIDE SEQUENCE [LARGE SCALE GENOMIC DNA]</scope>
    <source>
        <strain evidence="2 3">DSM 105465</strain>
    </source>
</reference>
<gene>
    <name evidence="2" type="ORF">EVG20_g8160</name>
</gene>
<name>A0A4Y9Y9J4_9AGAM</name>
<dbReference type="OrthoDB" id="2607192at2759"/>
<protein>
    <submittedName>
        <fullName evidence="2">Uncharacterized protein</fullName>
    </submittedName>
</protein>
<evidence type="ECO:0000313" key="3">
    <source>
        <dbReference type="Proteomes" id="UP000298327"/>
    </source>
</evidence>
<accession>A0A4Y9Y9J4</accession>
<comment type="caution">
    <text evidence="2">The sequence shown here is derived from an EMBL/GenBank/DDBJ whole genome shotgun (WGS) entry which is preliminary data.</text>
</comment>
<evidence type="ECO:0000313" key="2">
    <source>
        <dbReference type="EMBL" id="TFY58403.1"/>
    </source>
</evidence>
<dbReference type="AlphaFoldDB" id="A0A4Y9Y9J4"/>
<dbReference type="Proteomes" id="UP000298327">
    <property type="component" value="Unassembled WGS sequence"/>
</dbReference>
<feature type="region of interest" description="Disordered" evidence="1">
    <location>
        <begin position="177"/>
        <end position="196"/>
    </location>
</feature>
<evidence type="ECO:0000256" key="1">
    <source>
        <dbReference type="SAM" id="MobiDB-lite"/>
    </source>
</evidence>
<sequence length="224" mass="24432">MKHPTLFRARGDIARDGVATVKTCRASCTPESNKFGPSAASVRHFGACTAQSAVVKSQSCALVAGLRSNYRSRKDMTEQQPAPNGLNDQLNCSICGLYCKSGVNGGRQEDVTATTLRKPRVRYALSRPDVKLELGPVLTFGRVLSMGSPTMVAMELPRYKRAYCAPRRVPRLQCRTHGEQPVDHGGSSSQYGHQESFEYRERNPRTLANSASRGVVAMPRTVSG</sequence>
<keyword evidence="3" id="KW-1185">Reference proteome</keyword>